<protein>
    <submittedName>
        <fullName evidence="1">Uncharacterized protein</fullName>
    </submittedName>
</protein>
<dbReference type="Proteomes" id="UP000824890">
    <property type="component" value="Unassembled WGS sequence"/>
</dbReference>
<sequence length="131" mass="14989">MSYMDSINTQPFPLRDHPVDQLLSLAITNTELPGLSPTHFPTLSSWYCCKNLCSPCPMQMWLVKSGETAVENKETKKRQKRWRINSAARREKMGMTEELIVTASILLTQTQNFVSSICHSLYYEGFLILSN</sequence>
<keyword evidence="2" id="KW-1185">Reference proteome</keyword>
<accession>A0ABQ8DCF3</accession>
<gene>
    <name evidence="1" type="ORF">HID58_019288</name>
</gene>
<proteinExistence type="predicted"/>
<evidence type="ECO:0000313" key="2">
    <source>
        <dbReference type="Proteomes" id="UP000824890"/>
    </source>
</evidence>
<name>A0ABQ8DCF3_BRANA</name>
<dbReference type="EMBL" id="JAGKQM010000005">
    <property type="protein sequence ID" value="KAH0927032.1"/>
    <property type="molecule type" value="Genomic_DNA"/>
</dbReference>
<comment type="caution">
    <text evidence="1">The sequence shown here is derived from an EMBL/GenBank/DDBJ whole genome shotgun (WGS) entry which is preliminary data.</text>
</comment>
<reference evidence="1 2" key="1">
    <citation type="submission" date="2021-05" db="EMBL/GenBank/DDBJ databases">
        <title>Genome Assembly of Synthetic Allotetraploid Brassica napus Reveals Homoeologous Exchanges between Subgenomes.</title>
        <authorList>
            <person name="Davis J.T."/>
        </authorList>
    </citation>
    <scope>NUCLEOTIDE SEQUENCE [LARGE SCALE GENOMIC DNA]</scope>
    <source>
        <strain evidence="2">cv. Da-Ae</strain>
        <tissue evidence="1">Seedling</tissue>
    </source>
</reference>
<evidence type="ECO:0000313" key="1">
    <source>
        <dbReference type="EMBL" id="KAH0927032.1"/>
    </source>
</evidence>
<organism evidence="1 2">
    <name type="scientific">Brassica napus</name>
    <name type="common">Rape</name>
    <dbReference type="NCBI Taxonomy" id="3708"/>
    <lineage>
        <taxon>Eukaryota</taxon>
        <taxon>Viridiplantae</taxon>
        <taxon>Streptophyta</taxon>
        <taxon>Embryophyta</taxon>
        <taxon>Tracheophyta</taxon>
        <taxon>Spermatophyta</taxon>
        <taxon>Magnoliopsida</taxon>
        <taxon>eudicotyledons</taxon>
        <taxon>Gunneridae</taxon>
        <taxon>Pentapetalae</taxon>
        <taxon>rosids</taxon>
        <taxon>malvids</taxon>
        <taxon>Brassicales</taxon>
        <taxon>Brassicaceae</taxon>
        <taxon>Brassiceae</taxon>
        <taxon>Brassica</taxon>
    </lineage>
</organism>